<evidence type="ECO:0000256" key="1">
    <source>
        <dbReference type="ARBA" id="ARBA00004651"/>
    </source>
</evidence>
<keyword evidence="6 9" id="KW-0472">Membrane</keyword>
<keyword evidence="7 11" id="KW-0675">Receptor</keyword>
<feature type="domain" description="Ionotropic glutamate receptor C-terminal" evidence="10">
    <location>
        <begin position="60"/>
        <end position="197"/>
    </location>
</feature>
<gene>
    <name evidence="11" type="primary">IR75q.1</name>
    <name evidence="12" type="ORF">O3G_MSEX002330</name>
</gene>
<evidence type="ECO:0000256" key="4">
    <source>
        <dbReference type="ARBA" id="ARBA00022692"/>
    </source>
</evidence>
<name>A0A5K8B1V9_MANSE</name>
<dbReference type="InterPro" id="IPR001320">
    <property type="entry name" value="Iontro_rcpt_C"/>
</dbReference>
<keyword evidence="4 9" id="KW-0812">Transmembrane</keyword>
<evidence type="ECO:0000256" key="9">
    <source>
        <dbReference type="SAM" id="Phobius"/>
    </source>
</evidence>
<keyword evidence="3" id="KW-1003">Cell membrane</keyword>
<feature type="domain" description="Ionotropic glutamate receptor C-terminal" evidence="10">
    <location>
        <begin position="447"/>
        <end position="665"/>
    </location>
</feature>
<dbReference type="EMBL" id="JH668292">
    <property type="protein sequence ID" value="KAG6442388.1"/>
    <property type="molecule type" value="Genomic_DNA"/>
</dbReference>
<evidence type="ECO:0000256" key="8">
    <source>
        <dbReference type="ARBA" id="ARBA00023180"/>
    </source>
</evidence>
<comment type="subcellular location">
    <subcellularLocation>
        <location evidence="1">Cell membrane</location>
        <topology evidence="1">Multi-pass membrane protein</topology>
    </subcellularLocation>
</comment>
<evidence type="ECO:0000259" key="10">
    <source>
        <dbReference type="Pfam" id="PF00060"/>
    </source>
</evidence>
<keyword evidence="5 9" id="KW-1133">Transmembrane helix</keyword>
<dbReference type="SUPFAM" id="SSF53850">
    <property type="entry name" value="Periplasmic binding protein-like II"/>
    <property type="match status" value="2"/>
</dbReference>
<dbReference type="Gene3D" id="3.40.190.10">
    <property type="entry name" value="Periplasmic binding protein-like II"/>
    <property type="match status" value="1"/>
</dbReference>
<evidence type="ECO:0000256" key="5">
    <source>
        <dbReference type="ARBA" id="ARBA00022989"/>
    </source>
</evidence>
<comment type="similarity">
    <text evidence="2">Belongs to the glutamate-gated ion channel (TC 1.A.10.1) family.</text>
</comment>
<feature type="transmembrane region" description="Helical" evidence="9">
    <location>
        <begin position="132"/>
        <end position="156"/>
    </location>
</feature>
<evidence type="ECO:0000313" key="12">
    <source>
        <dbReference type="EMBL" id="KAG6442388.1"/>
    </source>
</evidence>
<sequence>MTGYLVRGEVEIGGSPMFFTIERIPYVDYISSPTPTRSKFVFQEPKLSYENNLFLLSFRTTVWYSTLALIFILFLALFLVTYWEWKARRYIESRETDSAILRPNIGDVVILIFGATCQQGSPVELKGSLGRIVLLILFLTLMFLYTSYSANIVALLQSSSSKIRTLDDLLHSRIKFGVHDTVFNRYYFSTATEPVRKAIYEKKVAPPGSPAHFMTLEDGVKKIRKGLFAFHMETGVGYKFVGKYFEEGEKCGLKEIQYLQVIDPWLAVKKDTPYKEMFKIGISSESEWYSEDYGIWSKPYGLNKSSEINFSATIRRKDLRGLTIVTSLIISDNRTKYELYDFRNLLVDTVTKTTVRHLTPLYHFMNATKAFVFTDNWGYYINGSWNGMIGDLARGDADLGGSLAFITKERLTVVEYLSHPTPITAKFVFREPPLSYQHNLFLLPFKTTVWCCIGAFIVLVLLILYINAHWDIKKFQHYRQKTMDFTALRPNLSDITIFLISAMAQQGSHQELKGTLGRLVMFILFLTFVFLYTSYSASIVALLQSSSNQIRSLNDLLHSKLELGVEDVPYNKYYFSTATEPIRKAIYETKVAPKGSRPNFMNIDDGVKKLRNEPFAFNMNTGIGYKYVEKYFLEHQKCGLQEIEYIENNTPWLPCKKHSPFREIYKVGLFRVNEHGLGDRENQLVYAKKPACTARGGNFGSVNMIDFYPVLLLLLYGMITAFLLLFLEIFIHQKQMALTLSWNTAL</sequence>
<dbReference type="GO" id="GO:0005886">
    <property type="term" value="C:plasma membrane"/>
    <property type="evidence" value="ECO:0007669"/>
    <property type="project" value="UniProtKB-SubCell"/>
</dbReference>
<proteinExistence type="evidence at transcript level"/>
<keyword evidence="13" id="KW-1185">Reference proteome</keyword>
<feature type="transmembrane region" description="Helical" evidence="9">
    <location>
        <begin position="710"/>
        <end position="731"/>
    </location>
</feature>
<dbReference type="GO" id="GO:0050906">
    <property type="term" value="P:detection of stimulus involved in sensory perception"/>
    <property type="evidence" value="ECO:0007669"/>
    <property type="project" value="UniProtKB-ARBA"/>
</dbReference>
<feature type="transmembrane region" description="Helical" evidence="9">
    <location>
        <begin position="447"/>
        <end position="466"/>
    </location>
</feature>
<evidence type="ECO:0000256" key="6">
    <source>
        <dbReference type="ARBA" id="ARBA00023136"/>
    </source>
</evidence>
<organism evidence="11">
    <name type="scientific">Manduca sexta</name>
    <name type="common">Tobacco hawkmoth</name>
    <name type="synonym">Tobacco hornworm</name>
    <dbReference type="NCBI Taxonomy" id="7130"/>
    <lineage>
        <taxon>Eukaryota</taxon>
        <taxon>Metazoa</taxon>
        <taxon>Ecdysozoa</taxon>
        <taxon>Arthropoda</taxon>
        <taxon>Hexapoda</taxon>
        <taxon>Insecta</taxon>
        <taxon>Pterygota</taxon>
        <taxon>Neoptera</taxon>
        <taxon>Endopterygota</taxon>
        <taxon>Lepidoptera</taxon>
        <taxon>Glossata</taxon>
        <taxon>Ditrysia</taxon>
        <taxon>Bombycoidea</taxon>
        <taxon>Sphingidae</taxon>
        <taxon>Sphinginae</taxon>
        <taxon>Sphingini</taxon>
        <taxon>Manduca</taxon>
    </lineage>
</organism>
<feature type="transmembrane region" description="Helical" evidence="9">
    <location>
        <begin position="62"/>
        <end position="85"/>
    </location>
</feature>
<dbReference type="Pfam" id="PF00060">
    <property type="entry name" value="Lig_chan"/>
    <property type="match status" value="2"/>
</dbReference>
<dbReference type="Proteomes" id="UP000791440">
    <property type="component" value="Unassembled WGS sequence"/>
</dbReference>
<feature type="transmembrane region" description="Helical" evidence="9">
    <location>
        <begin position="519"/>
        <end position="543"/>
    </location>
</feature>
<dbReference type="PANTHER" id="PTHR42643">
    <property type="entry name" value="IONOTROPIC RECEPTOR 20A-RELATED"/>
    <property type="match status" value="1"/>
</dbReference>
<evidence type="ECO:0000313" key="11">
    <source>
        <dbReference type="EMBL" id="CUQ99337.1"/>
    </source>
</evidence>
<reference evidence="12" key="3">
    <citation type="submission" date="2020-12" db="EMBL/GenBank/DDBJ databases">
        <authorList>
            <person name="Kanost M."/>
        </authorList>
    </citation>
    <scope>NUCLEOTIDE SEQUENCE</scope>
</reference>
<evidence type="ECO:0000313" key="13">
    <source>
        <dbReference type="Proteomes" id="UP000791440"/>
    </source>
</evidence>
<dbReference type="OrthoDB" id="6117597at2759"/>
<evidence type="ECO:0000256" key="3">
    <source>
        <dbReference type="ARBA" id="ARBA00022475"/>
    </source>
</evidence>
<dbReference type="EMBL" id="LN885188">
    <property type="protein sequence ID" value="CUQ99337.1"/>
    <property type="molecule type" value="mRNA"/>
</dbReference>
<protein>
    <submittedName>
        <fullName evidence="11">Ionotropic receptor 75q.1</fullName>
    </submittedName>
</protein>
<reference evidence="11" key="1">
    <citation type="journal article" date="2015" name="Insect Biochem. Mol. Biol.">
        <title>A reference gene set for chemosensory receptor genes of Manduca sexta.</title>
        <authorList>
            <person name="Koenig C."/>
            <person name="Hirsh A."/>
            <person name="Bucks S."/>
            <person name="Klinner C."/>
            <person name="Vogel H."/>
            <person name="Shukla A."/>
            <person name="Mansfield J.H."/>
            <person name="Morton B."/>
            <person name="Hansson B.S."/>
            <person name="Grosse-Wilde E."/>
        </authorList>
    </citation>
    <scope>NUCLEOTIDE SEQUENCE</scope>
</reference>
<reference evidence="12" key="2">
    <citation type="journal article" date="2016" name="Insect Biochem. Mol. Biol.">
        <title>Multifaceted biological insights from a draft genome sequence of the tobacco hornworm moth, Manduca sexta.</title>
        <authorList>
            <person name="Kanost M.R."/>
            <person name="Arrese E.L."/>
            <person name="Cao X."/>
            <person name="Chen Y.R."/>
            <person name="Chellapilla S."/>
            <person name="Goldsmith M.R."/>
            <person name="Grosse-Wilde E."/>
            <person name="Heckel D.G."/>
            <person name="Herndon N."/>
            <person name="Jiang H."/>
            <person name="Papanicolaou A."/>
            <person name="Qu J."/>
            <person name="Soulages J.L."/>
            <person name="Vogel H."/>
            <person name="Walters J."/>
            <person name="Waterhouse R.M."/>
            <person name="Ahn S.J."/>
            <person name="Almeida F.C."/>
            <person name="An C."/>
            <person name="Aqrawi P."/>
            <person name="Bretschneider A."/>
            <person name="Bryant W.B."/>
            <person name="Bucks S."/>
            <person name="Chao H."/>
            <person name="Chevignon G."/>
            <person name="Christen J.M."/>
            <person name="Clarke D.F."/>
            <person name="Dittmer N.T."/>
            <person name="Ferguson L.C.F."/>
            <person name="Garavelou S."/>
            <person name="Gordon K.H.J."/>
            <person name="Gunaratna R.T."/>
            <person name="Han Y."/>
            <person name="Hauser F."/>
            <person name="He Y."/>
            <person name="Heidel-Fischer H."/>
            <person name="Hirsh A."/>
            <person name="Hu Y."/>
            <person name="Jiang H."/>
            <person name="Kalra D."/>
            <person name="Klinner C."/>
            <person name="Konig C."/>
            <person name="Kovar C."/>
            <person name="Kroll A.R."/>
            <person name="Kuwar S.S."/>
            <person name="Lee S.L."/>
            <person name="Lehman R."/>
            <person name="Li K."/>
            <person name="Li Z."/>
            <person name="Liang H."/>
            <person name="Lovelace S."/>
            <person name="Lu Z."/>
            <person name="Mansfield J.H."/>
            <person name="McCulloch K.J."/>
            <person name="Mathew T."/>
            <person name="Morton B."/>
            <person name="Muzny D.M."/>
            <person name="Neunemann D."/>
            <person name="Ongeri F."/>
            <person name="Pauchet Y."/>
            <person name="Pu L.L."/>
            <person name="Pyrousis I."/>
            <person name="Rao X.J."/>
            <person name="Redding A."/>
            <person name="Roesel C."/>
            <person name="Sanchez-Gracia A."/>
            <person name="Schaack S."/>
            <person name="Shukla A."/>
            <person name="Tetreau G."/>
            <person name="Wang Y."/>
            <person name="Xiong G.H."/>
            <person name="Traut W."/>
            <person name="Walsh T.K."/>
            <person name="Worley K.C."/>
            <person name="Wu D."/>
            <person name="Wu W."/>
            <person name="Wu Y.Q."/>
            <person name="Zhang X."/>
            <person name="Zou Z."/>
            <person name="Zucker H."/>
            <person name="Briscoe A.D."/>
            <person name="Burmester T."/>
            <person name="Clem R.J."/>
            <person name="Feyereisen R."/>
            <person name="Grimmelikhuijzen C.J.P."/>
            <person name="Hamodrakas S.J."/>
            <person name="Hansson B.S."/>
            <person name="Huguet E."/>
            <person name="Jermiin L.S."/>
            <person name="Lan Q."/>
            <person name="Lehman H.K."/>
            <person name="Lorenzen M."/>
            <person name="Merzendorfer H."/>
            <person name="Michalopoulos I."/>
            <person name="Morton D.B."/>
            <person name="Muthukrishnan S."/>
            <person name="Oakeshott J.G."/>
            <person name="Palmer W."/>
            <person name="Park Y."/>
            <person name="Passarelli A.L."/>
            <person name="Rozas J."/>
            <person name="Schwartz L.M."/>
            <person name="Smith W."/>
            <person name="Southgate A."/>
            <person name="Vilcinskas A."/>
            <person name="Vogt R."/>
            <person name="Wang P."/>
            <person name="Werren J."/>
            <person name="Yu X.Q."/>
            <person name="Zhou J.J."/>
            <person name="Brown S.J."/>
            <person name="Scherer S.E."/>
            <person name="Richards S."/>
            <person name="Blissard G.W."/>
        </authorList>
    </citation>
    <scope>NUCLEOTIDE SEQUENCE</scope>
</reference>
<accession>A0A5K8B1V9</accession>
<dbReference type="GO" id="GO:0015276">
    <property type="term" value="F:ligand-gated monoatomic ion channel activity"/>
    <property type="evidence" value="ECO:0007669"/>
    <property type="project" value="InterPro"/>
</dbReference>
<dbReference type="Gene3D" id="1.10.287.70">
    <property type="match status" value="2"/>
</dbReference>
<keyword evidence="8" id="KW-0325">Glycoprotein</keyword>
<feature type="transmembrane region" description="Helical" evidence="9">
    <location>
        <begin position="487"/>
        <end position="507"/>
    </location>
</feature>
<dbReference type="EMBL" id="JH668292">
    <property type="protein sequence ID" value="KAG6442389.1"/>
    <property type="molecule type" value="Genomic_DNA"/>
</dbReference>
<dbReference type="InterPro" id="IPR052192">
    <property type="entry name" value="Insect_Ionotropic_Sensory_Rcpt"/>
</dbReference>
<dbReference type="AlphaFoldDB" id="A0A5K8B1V9"/>
<evidence type="ECO:0000256" key="7">
    <source>
        <dbReference type="ARBA" id="ARBA00023170"/>
    </source>
</evidence>
<evidence type="ECO:0000256" key="2">
    <source>
        <dbReference type="ARBA" id="ARBA00008685"/>
    </source>
</evidence>
<dbReference type="PANTHER" id="PTHR42643:SF33">
    <property type="entry name" value="GLUTAMATE RECEPTOR 2-LIKE PROTEIN"/>
    <property type="match status" value="1"/>
</dbReference>